<dbReference type="GO" id="GO:0034335">
    <property type="term" value="F:DNA negative supercoiling activity"/>
    <property type="evidence" value="ECO:0007669"/>
    <property type="project" value="UniProtKB-ARBA"/>
</dbReference>
<reference evidence="3" key="2">
    <citation type="journal article" date="2020" name="Environ. Microbiol.">
        <title>The novel and transferable erm(51) gene confers Macrolides, Lincosamides, and Streptogramins B (MLSB) resistance to clonal Rhodococcus equi in the environment.</title>
        <authorList>
            <person name="Huber L."/>
            <person name="Giguere S."/>
            <person name="Slovis N.M."/>
            <person name="Alvarez-Narvaez S."/>
            <person name="Hart K.A."/>
            <person name="Greiter M."/>
            <person name="Morris E.R.A."/>
            <person name="Cohen N.D."/>
        </authorList>
    </citation>
    <scope>NUCLEOTIDE SEQUENCE</scope>
    <source>
        <strain evidence="3">Lh_116_1</strain>
        <strain evidence="4">Lh_16_1</strain>
    </source>
</reference>
<dbReference type="InterPro" id="IPR013760">
    <property type="entry name" value="Topo_IIA-like_dom_sf"/>
</dbReference>
<comment type="catalytic activity">
    <reaction evidence="1">
        <text>ATP-dependent breakage, passage and rejoining of double-stranded DNA.</text>
        <dbReference type="EC" id="5.6.2.2"/>
    </reaction>
</comment>
<dbReference type="RefSeq" id="WP_205915153.1">
    <property type="nucleotide sequence ID" value="NZ_CP095479.1"/>
</dbReference>
<proteinExistence type="predicted"/>
<dbReference type="AlphaFoldDB" id="A0A9Q5F5V0"/>
<dbReference type="EMBL" id="WVDC01000008">
    <property type="protein sequence ID" value="NKW43449.1"/>
    <property type="molecule type" value="Genomic_DNA"/>
</dbReference>
<dbReference type="Proteomes" id="UP000808906">
    <property type="component" value="Unassembled WGS sequence"/>
</dbReference>
<dbReference type="Proteomes" id="UP000603463">
    <property type="component" value="Unassembled WGS sequence"/>
</dbReference>
<dbReference type="Proteomes" id="UP000608063">
    <property type="component" value="Unassembled WGS sequence"/>
</dbReference>
<gene>
    <name evidence="2" type="ORF">GS441_26490</name>
    <name evidence="3" type="ORF">GS882_28315</name>
    <name evidence="4" type="ORF">GS947_18045</name>
    <name evidence="5" type="ORF">GS947_22080</name>
</gene>
<organism evidence="2 6">
    <name type="scientific">Rhodococcus hoagii</name>
    <name type="common">Corynebacterium equii</name>
    <dbReference type="NCBI Taxonomy" id="43767"/>
    <lineage>
        <taxon>Bacteria</taxon>
        <taxon>Bacillati</taxon>
        <taxon>Actinomycetota</taxon>
        <taxon>Actinomycetes</taxon>
        <taxon>Mycobacteriales</taxon>
        <taxon>Nocardiaceae</taxon>
        <taxon>Prescottella</taxon>
    </lineage>
</organism>
<sequence>MAERAPSWIELMGRHAASSSLFVSAVLRYESRPDDSDTAQAGEFTFRYGPGERWRIDRAGYTVYVRNPRTTFLREGEEMRRLPDSFHLLNLGPVSPLDIVGPDTLLHNLSRRLVPTAAATATVIDGRRGWELALVPGAGEQGRLTVVIDDTTGLLTRLDSTENELATTLTDVEVHDTLPASTFTWDGPIAAASPHPADPLTTLGQRREIISAVASALEHREQVFHALADSADTESARTELMNLLDVTTTGADAILAIQLRRLSRQERARILRERDDLDAEHRRLSSES</sequence>
<evidence type="ECO:0000313" key="6">
    <source>
        <dbReference type="Proteomes" id="UP000808906"/>
    </source>
</evidence>
<dbReference type="GO" id="GO:0005524">
    <property type="term" value="F:ATP binding"/>
    <property type="evidence" value="ECO:0007669"/>
    <property type="project" value="InterPro"/>
</dbReference>
<name>A0A9Q5F5V0_RHOHA</name>
<dbReference type="EMBL" id="WVDC01000017">
    <property type="protein sequence ID" value="NKW44175.1"/>
    <property type="molecule type" value="Genomic_DNA"/>
</dbReference>
<evidence type="ECO:0008006" key="7">
    <source>
        <dbReference type="Google" id="ProtNLM"/>
    </source>
</evidence>
<dbReference type="GO" id="GO:0003677">
    <property type="term" value="F:DNA binding"/>
    <property type="evidence" value="ECO:0007669"/>
    <property type="project" value="InterPro"/>
</dbReference>
<reference evidence="2" key="1">
    <citation type="submission" date="2019-11" db="EMBL/GenBank/DDBJ databases">
        <title>Spread of Macrolides and rifampicin resistant Rhodococcus equi in clinical isolates in the USA.</title>
        <authorList>
            <person name="Alvarez-Narvaez S."/>
            <person name="Huber L."/>
            <person name="Cohen N.D."/>
            <person name="Slovis N."/>
            <person name="Greiter M."/>
            <person name="Giguere S."/>
            <person name="Hart K."/>
        </authorList>
    </citation>
    <scope>NUCLEOTIDE SEQUENCE</scope>
    <source>
        <strain evidence="2">Lh_17</strain>
    </source>
</reference>
<dbReference type="EMBL" id="WVBC01000044">
    <property type="protein sequence ID" value="NKT81931.1"/>
    <property type="molecule type" value="Genomic_DNA"/>
</dbReference>
<evidence type="ECO:0000256" key="1">
    <source>
        <dbReference type="ARBA" id="ARBA00000185"/>
    </source>
</evidence>
<comment type="caution">
    <text evidence="2">The sequence shown here is derived from an EMBL/GenBank/DDBJ whole genome shotgun (WGS) entry which is preliminary data.</text>
</comment>
<dbReference type="EMBL" id="WUXR01000025">
    <property type="protein sequence ID" value="MBM4568826.1"/>
    <property type="molecule type" value="Genomic_DNA"/>
</dbReference>
<protein>
    <recommendedName>
        <fullName evidence="7">DNA topoisomerase (ATP-hydrolyzing)</fullName>
    </recommendedName>
</protein>
<dbReference type="SUPFAM" id="SSF56719">
    <property type="entry name" value="Type II DNA topoisomerase"/>
    <property type="match status" value="1"/>
</dbReference>
<evidence type="ECO:0000313" key="3">
    <source>
        <dbReference type="EMBL" id="NKT81931.1"/>
    </source>
</evidence>
<evidence type="ECO:0000313" key="2">
    <source>
        <dbReference type="EMBL" id="MBM4568826.1"/>
    </source>
</evidence>
<accession>A0A9Q5F5V0</accession>
<evidence type="ECO:0000313" key="4">
    <source>
        <dbReference type="EMBL" id="NKW43449.1"/>
    </source>
</evidence>
<dbReference type="Gene3D" id="1.10.268.10">
    <property type="entry name" value="Topoisomerase, domain 3"/>
    <property type="match status" value="1"/>
</dbReference>
<evidence type="ECO:0000313" key="5">
    <source>
        <dbReference type="EMBL" id="NKW44175.1"/>
    </source>
</evidence>
<dbReference type="InterPro" id="IPR013757">
    <property type="entry name" value="Topo_IIA_A_a_sf"/>
</dbReference>